<dbReference type="Proteomes" id="UP000740926">
    <property type="component" value="Unassembled WGS sequence"/>
</dbReference>
<proteinExistence type="predicted"/>
<feature type="region of interest" description="Disordered" evidence="1">
    <location>
        <begin position="1"/>
        <end position="34"/>
    </location>
</feature>
<sequence>MMGWESASTLPMMGSSISSGRKRRARDTLSRTSAAAASGVRDRLNLMLIRLRSERLREVITSTPSMPASWSSSGLVTCASIPSGEAPL</sequence>
<name>A0A9P6XQI9_9FUNG</name>
<evidence type="ECO:0000313" key="3">
    <source>
        <dbReference type="Proteomes" id="UP000740926"/>
    </source>
</evidence>
<organism evidence="2 3">
    <name type="scientific">Rhizopus delemar</name>
    <dbReference type="NCBI Taxonomy" id="936053"/>
    <lineage>
        <taxon>Eukaryota</taxon>
        <taxon>Fungi</taxon>
        <taxon>Fungi incertae sedis</taxon>
        <taxon>Mucoromycota</taxon>
        <taxon>Mucoromycotina</taxon>
        <taxon>Mucoromycetes</taxon>
        <taxon>Mucorales</taxon>
        <taxon>Mucorineae</taxon>
        <taxon>Rhizopodaceae</taxon>
        <taxon>Rhizopus</taxon>
    </lineage>
</organism>
<accession>A0A9P6XQI9</accession>
<keyword evidence="3" id="KW-1185">Reference proteome</keyword>
<dbReference type="EMBL" id="JAANIU010012500">
    <property type="protein sequence ID" value="KAG1530436.1"/>
    <property type="molecule type" value="Genomic_DNA"/>
</dbReference>
<dbReference type="AlphaFoldDB" id="A0A9P6XQI9"/>
<reference evidence="2 3" key="1">
    <citation type="journal article" date="2020" name="Microb. Genom.">
        <title>Genetic diversity of clinical and environmental Mucorales isolates obtained from an investigation of mucormycosis cases among solid organ transplant recipients.</title>
        <authorList>
            <person name="Nguyen M.H."/>
            <person name="Kaul D."/>
            <person name="Muto C."/>
            <person name="Cheng S.J."/>
            <person name="Richter R.A."/>
            <person name="Bruno V.M."/>
            <person name="Liu G."/>
            <person name="Beyhan S."/>
            <person name="Sundermann A.J."/>
            <person name="Mounaud S."/>
            <person name="Pasculle A.W."/>
            <person name="Nierman W.C."/>
            <person name="Driscoll E."/>
            <person name="Cumbie R."/>
            <person name="Clancy C.J."/>
            <person name="Dupont C.L."/>
        </authorList>
    </citation>
    <scope>NUCLEOTIDE SEQUENCE [LARGE SCALE GENOMIC DNA]</scope>
    <source>
        <strain evidence="2 3">GL24</strain>
    </source>
</reference>
<evidence type="ECO:0000256" key="1">
    <source>
        <dbReference type="SAM" id="MobiDB-lite"/>
    </source>
</evidence>
<protein>
    <submittedName>
        <fullName evidence="2">Uncharacterized protein</fullName>
    </submittedName>
</protein>
<gene>
    <name evidence="2" type="ORF">G6F50_017320</name>
</gene>
<comment type="caution">
    <text evidence="2">The sequence shown here is derived from an EMBL/GenBank/DDBJ whole genome shotgun (WGS) entry which is preliminary data.</text>
</comment>
<evidence type="ECO:0000313" key="2">
    <source>
        <dbReference type="EMBL" id="KAG1530436.1"/>
    </source>
</evidence>